<keyword evidence="1" id="KW-0812">Transmembrane</keyword>
<organism evidence="2 3">
    <name type="scientific">Candidatus Jorgensenbacteria bacterium GW2011_GWA2_45_9</name>
    <dbReference type="NCBI Taxonomy" id="1618663"/>
    <lineage>
        <taxon>Bacteria</taxon>
        <taxon>Candidatus Joergenseniibacteriota</taxon>
    </lineage>
</organism>
<name>A0A0G1N506_9BACT</name>
<gene>
    <name evidence="2" type="ORF">UX22_C0004G0007</name>
</gene>
<evidence type="ECO:0000313" key="3">
    <source>
        <dbReference type="Proteomes" id="UP000034727"/>
    </source>
</evidence>
<keyword evidence="1" id="KW-1133">Transmembrane helix</keyword>
<evidence type="ECO:0008006" key="4">
    <source>
        <dbReference type="Google" id="ProtNLM"/>
    </source>
</evidence>
<comment type="caution">
    <text evidence="2">The sequence shown here is derived from an EMBL/GenBank/DDBJ whole genome shotgun (WGS) entry which is preliminary data.</text>
</comment>
<dbReference type="Proteomes" id="UP000034727">
    <property type="component" value="Unassembled WGS sequence"/>
</dbReference>
<evidence type="ECO:0000313" key="2">
    <source>
        <dbReference type="EMBL" id="KKU15686.1"/>
    </source>
</evidence>
<reference evidence="2 3" key="1">
    <citation type="journal article" date="2015" name="Nature">
        <title>rRNA introns, odd ribosomes, and small enigmatic genomes across a large radiation of phyla.</title>
        <authorList>
            <person name="Brown C.T."/>
            <person name="Hug L.A."/>
            <person name="Thomas B.C."/>
            <person name="Sharon I."/>
            <person name="Castelle C.J."/>
            <person name="Singh A."/>
            <person name="Wilkins M.J."/>
            <person name="Williams K.H."/>
            <person name="Banfield J.F."/>
        </authorList>
    </citation>
    <scope>NUCLEOTIDE SEQUENCE [LARGE SCALE GENOMIC DNA]</scope>
</reference>
<dbReference type="AlphaFoldDB" id="A0A0G1N506"/>
<protein>
    <recommendedName>
        <fullName evidence="4">DUF5667 domain-containing protein</fullName>
    </recommendedName>
</protein>
<feature type="transmembrane region" description="Helical" evidence="1">
    <location>
        <begin position="9"/>
        <end position="31"/>
    </location>
</feature>
<proteinExistence type="predicted"/>
<accession>A0A0G1N506</accession>
<dbReference type="EMBL" id="LCLJ01000004">
    <property type="protein sequence ID" value="KKU15686.1"/>
    <property type="molecule type" value="Genomic_DNA"/>
</dbReference>
<keyword evidence="1" id="KW-0472">Membrane</keyword>
<sequence length="201" mass="22073">MASTNRNKIVFLSAGTALVVFIALFFFLPLFTHPKENFPMKFIDARAAAARVSKDIVALTNETNDIIGSVDTLDFSSDKEKALSLIREAKNANGEAYNKAFALSQELQKLAESLADIKSPENQRVMYEAVAVELSLVSEFITYTQNLQTFLDKVASVVSSNTEANKLAVQDGLKAVNEKITVINNLNETFLSKIARFDGAL</sequence>
<evidence type="ECO:0000256" key="1">
    <source>
        <dbReference type="SAM" id="Phobius"/>
    </source>
</evidence>